<dbReference type="Proteomes" id="UP001310387">
    <property type="component" value="Unassembled WGS sequence"/>
</dbReference>
<dbReference type="SUPFAM" id="SSF52091">
    <property type="entry name" value="SpoIIaa-like"/>
    <property type="match status" value="1"/>
</dbReference>
<dbReference type="EMBL" id="JBAGLP010000117">
    <property type="protein sequence ID" value="MEG3615348.1"/>
    <property type="molecule type" value="Genomic_DNA"/>
</dbReference>
<dbReference type="Gene3D" id="3.30.750.24">
    <property type="entry name" value="STAS domain"/>
    <property type="match status" value="1"/>
</dbReference>
<organism evidence="3 4">
    <name type="scientific">Isoptericola haloaureus</name>
    <dbReference type="NCBI Taxonomy" id="1542902"/>
    <lineage>
        <taxon>Bacteria</taxon>
        <taxon>Bacillati</taxon>
        <taxon>Actinomycetota</taxon>
        <taxon>Actinomycetes</taxon>
        <taxon>Micrococcales</taxon>
        <taxon>Promicromonosporaceae</taxon>
        <taxon>Isoptericola</taxon>
    </lineage>
</organism>
<reference evidence="3" key="2">
    <citation type="submission" date="2024-02" db="EMBL/GenBank/DDBJ databases">
        <authorList>
            <person name="Prathaban M."/>
            <person name="Mythili R."/>
            <person name="Sharmila Devi N."/>
            <person name="Sobanaa M."/>
            <person name="Prathiviraj R."/>
            <person name="Selvin J."/>
        </authorList>
    </citation>
    <scope>NUCLEOTIDE SEQUENCE</scope>
    <source>
        <strain evidence="3">MP1014</strain>
    </source>
</reference>
<proteinExistence type="predicted"/>
<gene>
    <name evidence="3" type="ORF">V5O49_09470</name>
</gene>
<dbReference type="RefSeq" id="WP_278235786.1">
    <property type="nucleotide sequence ID" value="NZ_JBAGLP010000117.1"/>
</dbReference>
<feature type="compositionally biased region" description="Pro residues" evidence="1">
    <location>
        <begin position="82"/>
        <end position="103"/>
    </location>
</feature>
<feature type="domain" description="STAS" evidence="2">
    <location>
        <begin position="1"/>
        <end position="76"/>
    </location>
</feature>
<dbReference type="CDD" id="cd07043">
    <property type="entry name" value="STAS_anti-anti-sigma_factors"/>
    <property type="match status" value="1"/>
</dbReference>
<dbReference type="InterPro" id="IPR058548">
    <property type="entry name" value="MlaB-like_STAS"/>
</dbReference>
<feature type="region of interest" description="Disordered" evidence="1">
    <location>
        <begin position="80"/>
        <end position="103"/>
    </location>
</feature>
<protein>
    <submittedName>
        <fullName evidence="3">STAS domain-containing protein</fullName>
    </submittedName>
</protein>
<dbReference type="Pfam" id="PF13466">
    <property type="entry name" value="STAS_2"/>
    <property type="match status" value="1"/>
</dbReference>
<evidence type="ECO:0000256" key="1">
    <source>
        <dbReference type="SAM" id="MobiDB-lite"/>
    </source>
</evidence>
<accession>A0ABU7Z7B2</accession>
<evidence type="ECO:0000313" key="3">
    <source>
        <dbReference type="EMBL" id="MEG3615348.1"/>
    </source>
</evidence>
<dbReference type="InterPro" id="IPR002645">
    <property type="entry name" value="STAS_dom"/>
</dbReference>
<dbReference type="InterPro" id="IPR036513">
    <property type="entry name" value="STAS_dom_sf"/>
</dbReference>
<reference evidence="3" key="1">
    <citation type="journal article" date="2024" name="Antonie Van Leeuwenhoek">
        <title>Isoptericola haloaureus sp. nov., a dimorphic actinobacterium isolated from mangrove sediments of southeast India, implicating biosaline agricultural significance through nitrogen fixation and salt tolerance genes.</title>
        <authorList>
            <person name="Prathaban M."/>
            <person name="Prathiviraj R."/>
            <person name="Ravichandran M."/>
            <person name="Natarajan S.D."/>
            <person name="Sobanaa M."/>
            <person name="Hari Krishna Kumar S."/>
            <person name="Chandrasekar V."/>
            <person name="Selvin J."/>
        </authorList>
    </citation>
    <scope>NUCLEOTIDE SEQUENCE</scope>
    <source>
        <strain evidence="3">MP1014</strain>
    </source>
</reference>
<evidence type="ECO:0000313" key="4">
    <source>
        <dbReference type="Proteomes" id="UP001310387"/>
    </source>
</evidence>
<dbReference type="PROSITE" id="PS50801">
    <property type="entry name" value="STAS"/>
    <property type="match status" value="1"/>
</dbReference>
<evidence type="ECO:0000259" key="2">
    <source>
        <dbReference type="PROSITE" id="PS50801"/>
    </source>
</evidence>
<name>A0ABU7Z7B2_9MICO</name>
<keyword evidence="4" id="KW-1185">Reference proteome</keyword>
<comment type="caution">
    <text evidence="3">The sequence shown here is derived from an EMBL/GenBank/DDBJ whole genome shotgun (WGS) entry which is preliminary data.</text>
</comment>
<sequence length="103" mass="10888">MWGDIDFSVTHAVRDQLAATLDGRPKTVDLTRVTFMDSSGLHLILMEVTPERRPVLVGTPDGVRDLLELSGAMELVDLVDELPPPDPSGGPAPGPAPIPPIAG</sequence>